<keyword evidence="7" id="KW-1185">Reference proteome</keyword>
<dbReference type="AlphaFoldDB" id="A0A2G9TUK0"/>
<dbReference type="Pfam" id="PF05577">
    <property type="entry name" value="Peptidase_S28"/>
    <property type="match status" value="1"/>
</dbReference>
<feature type="non-terminal residue" evidence="6">
    <location>
        <position position="140"/>
    </location>
</feature>
<protein>
    <recommendedName>
        <fullName evidence="8">Serine carboxypeptidase S28</fullName>
    </recommendedName>
</protein>
<dbReference type="PANTHER" id="PTHR11010:SF105">
    <property type="entry name" value="PEPTIDASE S28-RELATED"/>
    <property type="match status" value="1"/>
</dbReference>
<evidence type="ECO:0008006" key="8">
    <source>
        <dbReference type="Google" id="ProtNLM"/>
    </source>
</evidence>
<dbReference type="GO" id="GO:0070008">
    <property type="term" value="F:serine-type exopeptidase activity"/>
    <property type="evidence" value="ECO:0007669"/>
    <property type="project" value="InterPro"/>
</dbReference>
<dbReference type="Proteomes" id="UP000230423">
    <property type="component" value="Unassembled WGS sequence"/>
</dbReference>
<dbReference type="EMBL" id="KZ353319">
    <property type="protein sequence ID" value="PIO61607.1"/>
    <property type="molecule type" value="Genomic_DNA"/>
</dbReference>
<dbReference type="OrthoDB" id="1735038at2759"/>
<evidence type="ECO:0000256" key="3">
    <source>
        <dbReference type="ARBA" id="ARBA00022729"/>
    </source>
</evidence>
<keyword evidence="3" id="KW-0732">Signal</keyword>
<evidence type="ECO:0000256" key="2">
    <source>
        <dbReference type="ARBA" id="ARBA00022670"/>
    </source>
</evidence>
<keyword evidence="4" id="KW-0378">Hydrolase</keyword>
<evidence type="ECO:0000313" key="7">
    <source>
        <dbReference type="Proteomes" id="UP000230423"/>
    </source>
</evidence>
<accession>A0A2G9TUK0</accession>
<gene>
    <name evidence="6" type="ORF">TELCIR_16865</name>
</gene>
<sequence>MPDEYESGFFVQPVDHFDNQNPYTFGQRFFKNEQWAKPNGPIFLMIGGESPRHPRWVVNENLTYLQWAKTFGATVYLLEHRYYGESNLIGAADAFKSRTYTSYLSSLQMLYDVANFIQTVNVRLALAKPAKWITFGGSYS</sequence>
<dbReference type="GO" id="GO:0008239">
    <property type="term" value="F:dipeptidyl-peptidase activity"/>
    <property type="evidence" value="ECO:0007669"/>
    <property type="project" value="TreeGrafter"/>
</dbReference>
<evidence type="ECO:0000256" key="1">
    <source>
        <dbReference type="ARBA" id="ARBA00011079"/>
    </source>
</evidence>
<name>A0A2G9TUK0_TELCI</name>
<organism evidence="6 7">
    <name type="scientific">Teladorsagia circumcincta</name>
    <name type="common">Brown stomach worm</name>
    <name type="synonym">Ostertagia circumcincta</name>
    <dbReference type="NCBI Taxonomy" id="45464"/>
    <lineage>
        <taxon>Eukaryota</taxon>
        <taxon>Metazoa</taxon>
        <taxon>Ecdysozoa</taxon>
        <taxon>Nematoda</taxon>
        <taxon>Chromadorea</taxon>
        <taxon>Rhabditida</taxon>
        <taxon>Rhabditina</taxon>
        <taxon>Rhabditomorpha</taxon>
        <taxon>Strongyloidea</taxon>
        <taxon>Trichostrongylidae</taxon>
        <taxon>Teladorsagia</taxon>
    </lineage>
</organism>
<dbReference type="Gene3D" id="3.40.50.1820">
    <property type="entry name" value="alpha/beta hydrolase"/>
    <property type="match status" value="1"/>
</dbReference>
<keyword evidence="5" id="KW-0325">Glycoprotein</keyword>
<proteinExistence type="inferred from homology"/>
<reference evidence="6 7" key="1">
    <citation type="submission" date="2015-09" db="EMBL/GenBank/DDBJ databases">
        <title>Draft genome of the parasitic nematode Teladorsagia circumcincta isolate WARC Sus (inbred).</title>
        <authorList>
            <person name="Mitreva M."/>
        </authorList>
    </citation>
    <scope>NUCLEOTIDE SEQUENCE [LARGE SCALE GENOMIC DNA]</scope>
    <source>
        <strain evidence="6 7">S</strain>
    </source>
</reference>
<comment type="similarity">
    <text evidence="1">Belongs to the peptidase S28 family.</text>
</comment>
<dbReference type="SUPFAM" id="SSF53474">
    <property type="entry name" value="alpha/beta-Hydrolases"/>
    <property type="match status" value="1"/>
</dbReference>
<dbReference type="PANTHER" id="PTHR11010">
    <property type="entry name" value="PROTEASE S28 PRO-X CARBOXYPEPTIDASE-RELATED"/>
    <property type="match status" value="1"/>
</dbReference>
<evidence type="ECO:0000256" key="4">
    <source>
        <dbReference type="ARBA" id="ARBA00022801"/>
    </source>
</evidence>
<dbReference type="GO" id="GO:0006508">
    <property type="term" value="P:proteolysis"/>
    <property type="evidence" value="ECO:0007669"/>
    <property type="project" value="UniProtKB-KW"/>
</dbReference>
<evidence type="ECO:0000313" key="6">
    <source>
        <dbReference type="EMBL" id="PIO61607.1"/>
    </source>
</evidence>
<evidence type="ECO:0000256" key="5">
    <source>
        <dbReference type="ARBA" id="ARBA00023180"/>
    </source>
</evidence>
<dbReference type="InterPro" id="IPR008758">
    <property type="entry name" value="Peptidase_S28"/>
</dbReference>
<keyword evidence="2" id="KW-0645">Protease</keyword>
<dbReference type="InterPro" id="IPR029058">
    <property type="entry name" value="AB_hydrolase_fold"/>
</dbReference>